<feature type="domain" description="DUF6311" evidence="2">
    <location>
        <begin position="65"/>
        <end position="335"/>
    </location>
</feature>
<keyword evidence="1" id="KW-0472">Membrane</keyword>
<dbReference type="EMBL" id="BOMY01000031">
    <property type="protein sequence ID" value="GIF21748.1"/>
    <property type="molecule type" value="Genomic_DNA"/>
</dbReference>
<dbReference type="InterPro" id="IPR046278">
    <property type="entry name" value="DUF6311"/>
</dbReference>
<dbReference type="GO" id="GO:0016740">
    <property type="term" value="F:transferase activity"/>
    <property type="evidence" value="ECO:0007669"/>
    <property type="project" value="UniProtKB-KW"/>
</dbReference>
<organism evidence="3 4">
    <name type="scientific">Paractinoplanes tereljensis</name>
    <dbReference type="NCBI Taxonomy" id="571912"/>
    <lineage>
        <taxon>Bacteria</taxon>
        <taxon>Bacillati</taxon>
        <taxon>Actinomycetota</taxon>
        <taxon>Actinomycetes</taxon>
        <taxon>Micromonosporales</taxon>
        <taxon>Micromonosporaceae</taxon>
        <taxon>Paractinoplanes</taxon>
    </lineage>
</organism>
<evidence type="ECO:0000259" key="2">
    <source>
        <dbReference type="Pfam" id="PF19830"/>
    </source>
</evidence>
<protein>
    <submittedName>
        <fullName evidence="3">Glycosyl transferase</fullName>
    </submittedName>
</protein>
<comment type="caution">
    <text evidence="3">The sequence shown here is derived from an EMBL/GenBank/DDBJ whole genome shotgun (WGS) entry which is preliminary data.</text>
</comment>
<feature type="transmembrane region" description="Helical" evidence="1">
    <location>
        <begin position="369"/>
        <end position="385"/>
    </location>
</feature>
<feature type="transmembrane region" description="Helical" evidence="1">
    <location>
        <begin position="297"/>
        <end position="315"/>
    </location>
</feature>
<accession>A0A919NP50</accession>
<feature type="transmembrane region" description="Helical" evidence="1">
    <location>
        <begin position="397"/>
        <end position="415"/>
    </location>
</feature>
<evidence type="ECO:0000256" key="1">
    <source>
        <dbReference type="SAM" id="Phobius"/>
    </source>
</evidence>
<keyword evidence="3" id="KW-0808">Transferase</keyword>
<feature type="transmembrane region" description="Helical" evidence="1">
    <location>
        <begin position="227"/>
        <end position="246"/>
    </location>
</feature>
<reference evidence="3" key="1">
    <citation type="submission" date="2021-01" db="EMBL/GenBank/DDBJ databases">
        <title>Whole genome shotgun sequence of Actinoplanes tereljensis NBRC 105297.</title>
        <authorList>
            <person name="Komaki H."/>
            <person name="Tamura T."/>
        </authorList>
    </citation>
    <scope>NUCLEOTIDE SEQUENCE</scope>
    <source>
        <strain evidence="3">NBRC 105297</strain>
    </source>
</reference>
<keyword evidence="1" id="KW-1133">Transmembrane helix</keyword>
<gene>
    <name evidence="3" type="ORF">Ate02nite_44780</name>
</gene>
<feature type="transmembrane region" description="Helical" evidence="1">
    <location>
        <begin position="203"/>
        <end position="220"/>
    </location>
</feature>
<keyword evidence="4" id="KW-1185">Reference proteome</keyword>
<sequence>MCVKWISARWADAAALTSYLLLAVWLVRELWDDPSRRQFHNQDDSGFFLAMMAHGERVVFHGESPFFTTQLNFPDGINLMANTSMLAVSIPLAPLTHLKGPAWTVVALIFLGLAGTATAWWWLLSRHLVDSKVAAWIGGLWAGFAPGFVAHANGQPNFTAGFVIPFIVWQVIRLREPGRTWRSGALLGVLVAVQVFVNEEFLLLLAIALALVAVGFIFSWRQCLPGLAVGAGVAVVLLAYPLYFQFFGAGHYSGVPFRVDQYATPLGSIAAYPRRSIAGSEEIARQVTGGSVLEDSMFWGPGICLMVIVSVAVLWRSMAARALAFAGFVLLVMSFGHELRLTRTSTLGPAPLGWTQHVPLVDLVTTPRFGLATTTIAGVLLALAADRARHFPRLGRGAFWAGMALALIPMFPLPLPTSQTRSVPAYFTQEMWRPVLKDGQSVVLVPLPAMVTGRDSMRIAALSKLAFPTPRGYFLGPVDPPRDNTGTWFGEPRYTVTLIEQIRKTGIAPALGADEHRAIQADLDYWHAGVVVLLPNWNKRTQVRLVLTSVLGEPSPMGGVEVWHTNR</sequence>
<evidence type="ECO:0000313" key="3">
    <source>
        <dbReference type="EMBL" id="GIF21748.1"/>
    </source>
</evidence>
<feature type="transmembrane region" description="Helical" evidence="1">
    <location>
        <begin position="133"/>
        <end position="152"/>
    </location>
</feature>
<dbReference type="Pfam" id="PF19830">
    <property type="entry name" value="DUF6311"/>
    <property type="match status" value="1"/>
</dbReference>
<dbReference type="Proteomes" id="UP000623608">
    <property type="component" value="Unassembled WGS sequence"/>
</dbReference>
<dbReference type="AlphaFoldDB" id="A0A919NP50"/>
<evidence type="ECO:0000313" key="4">
    <source>
        <dbReference type="Proteomes" id="UP000623608"/>
    </source>
</evidence>
<feature type="transmembrane region" description="Helical" evidence="1">
    <location>
        <begin position="322"/>
        <end position="339"/>
    </location>
</feature>
<feature type="transmembrane region" description="Helical" evidence="1">
    <location>
        <begin position="102"/>
        <end position="124"/>
    </location>
</feature>
<proteinExistence type="predicted"/>
<name>A0A919NP50_9ACTN</name>
<keyword evidence="1" id="KW-0812">Transmembrane</keyword>
<feature type="transmembrane region" description="Helical" evidence="1">
    <location>
        <begin position="7"/>
        <end position="27"/>
    </location>
</feature>